<evidence type="ECO:0000313" key="1">
    <source>
        <dbReference type="EMBL" id="MDP9866399.1"/>
    </source>
</evidence>
<protein>
    <recommendedName>
        <fullName evidence="3">Addiction module toxin RelE</fullName>
    </recommendedName>
</protein>
<keyword evidence="2" id="KW-1185">Reference proteome</keyword>
<proteinExistence type="predicted"/>
<sequence length="120" mass="13777">MNWQIMIVPEVRDWLHELRKVDRQTLLLIAAALDRVAEEGPGLGRPLVDTLQGSTIRNLKELRPGSSGRSEVRLLFVFDPWRQAVFLVAGDKSGDWSGWYDVAIKAAEVRFARYIEEREQ</sequence>
<organism evidence="1 2">
    <name type="scientific">Streptosporangium brasiliense</name>
    <dbReference type="NCBI Taxonomy" id="47480"/>
    <lineage>
        <taxon>Bacteria</taxon>
        <taxon>Bacillati</taxon>
        <taxon>Actinomycetota</taxon>
        <taxon>Actinomycetes</taxon>
        <taxon>Streptosporangiales</taxon>
        <taxon>Streptosporangiaceae</taxon>
        <taxon>Streptosporangium</taxon>
    </lineage>
</organism>
<evidence type="ECO:0008006" key="3">
    <source>
        <dbReference type="Google" id="ProtNLM"/>
    </source>
</evidence>
<evidence type="ECO:0000313" key="2">
    <source>
        <dbReference type="Proteomes" id="UP001230426"/>
    </source>
</evidence>
<reference evidence="1 2" key="1">
    <citation type="submission" date="2023-07" db="EMBL/GenBank/DDBJ databases">
        <title>Sequencing the genomes of 1000 actinobacteria strains.</title>
        <authorList>
            <person name="Klenk H.-P."/>
        </authorList>
    </citation>
    <scope>NUCLEOTIDE SEQUENCE [LARGE SCALE GENOMIC DNA]</scope>
    <source>
        <strain evidence="1 2">DSM 44109</strain>
    </source>
</reference>
<dbReference type="RefSeq" id="WP_306867038.1">
    <property type="nucleotide sequence ID" value="NZ_JAUSRB010000002.1"/>
</dbReference>
<dbReference type="InterPro" id="IPR009241">
    <property type="entry name" value="HigB-like"/>
</dbReference>
<dbReference type="Pfam" id="PF05973">
    <property type="entry name" value="Gp49"/>
    <property type="match status" value="1"/>
</dbReference>
<dbReference type="Proteomes" id="UP001230426">
    <property type="component" value="Unassembled WGS sequence"/>
</dbReference>
<accession>A0ABT9RAW4</accession>
<dbReference type="EMBL" id="JAUSRB010000002">
    <property type="protein sequence ID" value="MDP9866399.1"/>
    <property type="molecule type" value="Genomic_DNA"/>
</dbReference>
<gene>
    <name evidence="1" type="ORF">J2S55_005665</name>
</gene>
<comment type="caution">
    <text evidence="1">The sequence shown here is derived from an EMBL/GenBank/DDBJ whole genome shotgun (WGS) entry which is preliminary data.</text>
</comment>
<name>A0ABT9RAW4_9ACTN</name>